<proteinExistence type="predicted"/>
<dbReference type="EMBL" id="FZON01000015">
    <property type="protein sequence ID" value="SNS44931.1"/>
    <property type="molecule type" value="Genomic_DNA"/>
</dbReference>
<evidence type="ECO:0000313" key="2">
    <source>
        <dbReference type="Proteomes" id="UP000198440"/>
    </source>
</evidence>
<reference evidence="1 2" key="1">
    <citation type="submission" date="2017-06" db="EMBL/GenBank/DDBJ databases">
        <authorList>
            <person name="Kim H.J."/>
            <person name="Triplett B.A."/>
        </authorList>
    </citation>
    <scope>NUCLEOTIDE SEQUENCE [LARGE SCALE GENOMIC DNA]</scope>
    <source>
        <strain evidence="1 2">DSM 11445</strain>
    </source>
</reference>
<name>A0A239EKK6_9RHOB</name>
<protein>
    <submittedName>
        <fullName evidence="1">Helix-turn-helix domain-containing protein</fullName>
    </submittedName>
</protein>
<accession>A0A239EKK6</accession>
<evidence type="ECO:0000313" key="1">
    <source>
        <dbReference type="EMBL" id="SNS44931.1"/>
    </source>
</evidence>
<organism evidence="1 2">
    <name type="scientific">Antarctobacter heliothermus</name>
    <dbReference type="NCBI Taxonomy" id="74033"/>
    <lineage>
        <taxon>Bacteria</taxon>
        <taxon>Pseudomonadati</taxon>
        <taxon>Pseudomonadota</taxon>
        <taxon>Alphaproteobacteria</taxon>
        <taxon>Rhodobacterales</taxon>
        <taxon>Roseobacteraceae</taxon>
        <taxon>Antarctobacter</taxon>
    </lineage>
</organism>
<dbReference type="AlphaFoldDB" id="A0A239EKK6"/>
<gene>
    <name evidence="1" type="ORF">SAMN04488078_101571</name>
</gene>
<sequence>MHAAPLTSPRLQRVLAVLKDGRPHTTRQIVRSAGVCAVNSCIAELRQHGAEITCTRERRKDRLICRYTMTKGPRDA</sequence>
<dbReference type="RefSeq" id="WP_089277741.1">
    <property type="nucleotide sequence ID" value="NZ_FZON01000015.1"/>
</dbReference>
<dbReference type="OrthoDB" id="7865808at2"/>
<dbReference type="Proteomes" id="UP000198440">
    <property type="component" value="Unassembled WGS sequence"/>
</dbReference>